<organism evidence="1 2">
    <name type="scientific">Haematococcus lacustris</name>
    <name type="common">Green alga</name>
    <name type="synonym">Haematococcus pluvialis</name>
    <dbReference type="NCBI Taxonomy" id="44745"/>
    <lineage>
        <taxon>Eukaryota</taxon>
        <taxon>Viridiplantae</taxon>
        <taxon>Chlorophyta</taxon>
        <taxon>core chlorophytes</taxon>
        <taxon>Chlorophyceae</taxon>
        <taxon>CS clade</taxon>
        <taxon>Chlamydomonadales</taxon>
        <taxon>Haematococcaceae</taxon>
        <taxon>Haematococcus</taxon>
    </lineage>
</organism>
<dbReference type="Proteomes" id="UP000485058">
    <property type="component" value="Unassembled WGS sequence"/>
</dbReference>
<dbReference type="AlphaFoldDB" id="A0A6A0AD28"/>
<evidence type="ECO:0000313" key="1">
    <source>
        <dbReference type="EMBL" id="GFH29994.1"/>
    </source>
</evidence>
<keyword evidence="2" id="KW-1185">Reference proteome</keyword>
<sequence>MVTVESAESGAQTHRLHAALHIFEPDPAKPGAWSDDNYQAPDAATAVQWITSSVNATVPLRNQLTSIIKSYVRGQKYTYQASAGPGSCVTAAASAHGAARGSCRVSQGRPCCSPKG</sequence>
<gene>
    <name evidence="1" type="ORF">HaLaN_28760</name>
</gene>
<comment type="caution">
    <text evidence="1">The sequence shown here is derived from an EMBL/GenBank/DDBJ whole genome shotgun (WGS) entry which is preliminary data.</text>
</comment>
<name>A0A6A0AD28_HAELA</name>
<accession>A0A6A0AD28</accession>
<protein>
    <submittedName>
        <fullName evidence="1">Uncharacterized protein</fullName>
    </submittedName>
</protein>
<proteinExistence type="predicted"/>
<evidence type="ECO:0000313" key="2">
    <source>
        <dbReference type="Proteomes" id="UP000485058"/>
    </source>
</evidence>
<dbReference type="EMBL" id="BLLF01004638">
    <property type="protein sequence ID" value="GFH29994.1"/>
    <property type="molecule type" value="Genomic_DNA"/>
</dbReference>
<reference evidence="1 2" key="1">
    <citation type="submission" date="2020-02" db="EMBL/GenBank/DDBJ databases">
        <title>Draft genome sequence of Haematococcus lacustris strain NIES-144.</title>
        <authorList>
            <person name="Morimoto D."/>
            <person name="Nakagawa S."/>
            <person name="Yoshida T."/>
            <person name="Sawayama S."/>
        </authorList>
    </citation>
    <scope>NUCLEOTIDE SEQUENCE [LARGE SCALE GENOMIC DNA]</scope>
    <source>
        <strain evidence="1 2">NIES-144</strain>
    </source>
</reference>